<evidence type="ECO:0000313" key="4">
    <source>
        <dbReference type="Proteomes" id="UP001590950"/>
    </source>
</evidence>
<comment type="caution">
    <text evidence="3">The sequence shown here is derived from an EMBL/GenBank/DDBJ whole genome shotgun (WGS) entry which is preliminary data.</text>
</comment>
<reference evidence="3 4" key="1">
    <citation type="submission" date="2024-09" db="EMBL/GenBank/DDBJ databases">
        <title>Rethinking Asexuality: The Enigmatic Case of Functional Sexual Genes in Lepraria (Stereocaulaceae).</title>
        <authorList>
            <person name="Doellman M."/>
            <person name="Sun Y."/>
            <person name="Barcenas-Pena A."/>
            <person name="Lumbsch H.T."/>
            <person name="Grewe F."/>
        </authorList>
    </citation>
    <scope>NUCLEOTIDE SEQUENCE [LARGE SCALE GENOMIC DNA]</scope>
    <source>
        <strain evidence="3 4">Mercado 3170</strain>
    </source>
</reference>
<organism evidence="3 4">
    <name type="scientific">Stereocaulon virgatum</name>
    <dbReference type="NCBI Taxonomy" id="373712"/>
    <lineage>
        <taxon>Eukaryota</taxon>
        <taxon>Fungi</taxon>
        <taxon>Dikarya</taxon>
        <taxon>Ascomycota</taxon>
        <taxon>Pezizomycotina</taxon>
        <taxon>Lecanoromycetes</taxon>
        <taxon>OSLEUM clade</taxon>
        <taxon>Lecanoromycetidae</taxon>
        <taxon>Lecanorales</taxon>
        <taxon>Lecanorineae</taxon>
        <taxon>Stereocaulaceae</taxon>
        <taxon>Stereocaulon</taxon>
    </lineage>
</organism>
<feature type="transmembrane region" description="Helical" evidence="2">
    <location>
        <begin position="483"/>
        <end position="505"/>
    </location>
</feature>
<protein>
    <recommendedName>
        <fullName evidence="5">DNA/RNA-binding domain-containing protein</fullName>
    </recommendedName>
</protein>
<gene>
    <name evidence="3" type="ORF">N7G274_002492</name>
</gene>
<dbReference type="EMBL" id="JBEFKJ010000008">
    <property type="protein sequence ID" value="KAL2044718.1"/>
    <property type="molecule type" value="Genomic_DNA"/>
</dbReference>
<sequence>MAHQKLLEQPAVEGSPEPTVNVRLDGPPEGPDCEPEILLQPETRPISHEQLVVEVKGIYAALVMVEAKCIDIDEKHTAAVEEKDPLTPVALRNDQWQALIALHKQLLLEHHDFFLASQHPSTRPALSRLAAKYAMPARMWRHGIHAFLEVLRHRLPDSLEHRVAFIYIAYNMMALLYETGPSFKDTYIWIEYLGDLGRYRVAIEHDEPKSCEVWSNVARFWYNQASGGNPTVGRLHHHLAILTRLDPLVELSLYLRALTCLAPFESARASVMTLFNPVLSKDARLDKSSLETMFTMAHGILFTATSSDRVSDSKYEFGHDIPITDQIYDPDPTTIAASRYVGLSSISACSIARADARSKEGVLNWGAIMNLASRVSGFFWCMLQSVSDSQSIPGKLTTLTICMHFVRPSVARTISNNGGNEHQAPSSAFATPTAAAWPCIGFTATVLLAAHTLARVKGPVPVWGSMMTMFAFAWWGTRDDLTTTLWLSGTIFIVWAYSAYCYGYATFQKLRIHSSVTLIVLLVAILLDVLAAKLMTPMEASTAQSDPMLDLSLPCASLSLTVMVNVVPWLRQPPAEDAQLDMEFGSLTGDRTVQLTGLIPDCPPPPPIEAAFPLTELPSG</sequence>
<keyword evidence="2" id="KW-0812">Transmembrane</keyword>
<keyword evidence="2" id="KW-1133">Transmembrane helix</keyword>
<feature type="transmembrane region" description="Helical" evidence="2">
    <location>
        <begin position="435"/>
        <end position="453"/>
    </location>
</feature>
<dbReference type="PANTHER" id="PTHR15696">
    <property type="entry name" value="SMG-7 SUPPRESSOR WITH MORPHOLOGICAL EFFECT ON GENITALIA PROTEIN 7"/>
    <property type="match status" value="1"/>
</dbReference>
<feature type="transmembrane region" description="Helical" evidence="2">
    <location>
        <begin position="512"/>
        <end position="531"/>
    </location>
</feature>
<dbReference type="InterPro" id="IPR011990">
    <property type="entry name" value="TPR-like_helical_dom_sf"/>
</dbReference>
<evidence type="ECO:0000313" key="3">
    <source>
        <dbReference type="EMBL" id="KAL2044718.1"/>
    </source>
</evidence>
<evidence type="ECO:0008006" key="5">
    <source>
        <dbReference type="Google" id="ProtNLM"/>
    </source>
</evidence>
<keyword evidence="4" id="KW-1185">Reference proteome</keyword>
<evidence type="ECO:0000256" key="1">
    <source>
        <dbReference type="SAM" id="MobiDB-lite"/>
    </source>
</evidence>
<name>A0ABR4AHZ6_9LECA</name>
<keyword evidence="2" id="KW-0472">Membrane</keyword>
<evidence type="ECO:0000256" key="2">
    <source>
        <dbReference type="SAM" id="Phobius"/>
    </source>
</evidence>
<proteinExistence type="predicted"/>
<feature type="transmembrane region" description="Helical" evidence="2">
    <location>
        <begin position="460"/>
        <end position="477"/>
    </location>
</feature>
<dbReference type="InterPro" id="IPR045153">
    <property type="entry name" value="Est1/Ebs1-like"/>
</dbReference>
<feature type="region of interest" description="Disordered" evidence="1">
    <location>
        <begin position="1"/>
        <end position="28"/>
    </location>
</feature>
<dbReference type="SUPFAM" id="SSF48452">
    <property type="entry name" value="TPR-like"/>
    <property type="match status" value="1"/>
</dbReference>
<dbReference type="Proteomes" id="UP001590950">
    <property type="component" value="Unassembled WGS sequence"/>
</dbReference>
<dbReference type="PANTHER" id="PTHR15696:SF0">
    <property type="entry name" value="TELOMERASE-BINDING PROTEIN EST1A"/>
    <property type="match status" value="1"/>
</dbReference>
<dbReference type="Gene3D" id="1.25.40.10">
    <property type="entry name" value="Tetratricopeptide repeat domain"/>
    <property type="match status" value="1"/>
</dbReference>
<accession>A0ABR4AHZ6</accession>